<reference evidence="8" key="1">
    <citation type="submission" date="2021-06" db="EMBL/GenBank/DDBJ databases">
        <title>Bradyrhizobium sp. S2-11-2 Genome sequencing.</title>
        <authorList>
            <person name="Jin L."/>
        </authorList>
    </citation>
    <scope>NUCLEOTIDE SEQUENCE</scope>
    <source>
        <strain evidence="8">S2-11-2</strain>
    </source>
</reference>
<dbReference type="FunFam" id="3.40.50.300:FF:000042">
    <property type="entry name" value="Maltose/maltodextrin ABC transporter, ATP-binding protein"/>
    <property type="match status" value="1"/>
</dbReference>
<dbReference type="Pfam" id="PF08402">
    <property type="entry name" value="TOBE_2"/>
    <property type="match status" value="1"/>
</dbReference>
<dbReference type="PROSITE" id="PS00211">
    <property type="entry name" value="ABC_TRANSPORTER_1"/>
    <property type="match status" value="1"/>
</dbReference>
<dbReference type="Gene3D" id="2.40.50.100">
    <property type="match status" value="1"/>
</dbReference>
<dbReference type="GO" id="GO:0055052">
    <property type="term" value="C:ATP-binding cassette (ABC) transporter complex, substrate-binding subunit-containing"/>
    <property type="evidence" value="ECO:0007669"/>
    <property type="project" value="TreeGrafter"/>
</dbReference>
<evidence type="ECO:0000256" key="2">
    <source>
        <dbReference type="ARBA" id="ARBA00005417"/>
    </source>
</evidence>
<comment type="function">
    <text evidence="6">Involved in beta-(1--&gt;2)glucan export. Transmembrane domains (TMD) form a pore in the inner membrane and the ATP-binding domain (NBD) is responsible for energy generation.</text>
</comment>
<dbReference type="KEGG" id="bsei:KMZ68_25715"/>
<dbReference type="Gene3D" id="2.40.50.140">
    <property type="entry name" value="Nucleic acid-binding proteins"/>
    <property type="match status" value="1"/>
</dbReference>
<dbReference type="SMART" id="SM00382">
    <property type="entry name" value="AAA"/>
    <property type="match status" value="1"/>
</dbReference>
<keyword evidence="5 8" id="KW-0067">ATP-binding</keyword>
<evidence type="ECO:0000313" key="8">
    <source>
        <dbReference type="EMBL" id="QWG18287.1"/>
    </source>
</evidence>
<dbReference type="PANTHER" id="PTHR43875">
    <property type="entry name" value="MALTODEXTRIN IMPORT ATP-BINDING PROTEIN MSMX"/>
    <property type="match status" value="1"/>
</dbReference>
<dbReference type="InterPro" id="IPR008995">
    <property type="entry name" value="Mo/tungstate-bd_C_term_dom"/>
</dbReference>
<dbReference type="GO" id="GO:0016887">
    <property type="term" value="F:ATP hydrolysis activity"/>
    <property type="evidence" value="ECO:0007669"/>
    <property type="project" value="InterPro"/>
</dbReference>
<evidence type="ECO:0000256" key="6">
    <source>
        <dbReference type="ARBA" id="ARBA00024722"/>
    </source>
</evidence>
<dbReference type="GO" id="GO:0140359">
    <property type="term" value="F:ABC-type transporter activity"/>
    <property type="evidence" value="ECO:0007669"/>
    <property type="project" value="UniProtKB-ARBA"/>
</dbReference>
<dbReference type="SUPFAM" id="SSF52540">
    <property type="entry name" value="P-loop containing nucleoside triphosphate hydrolases"/>
    <property type="match status" value="1"/>
</dbReference>
<dbReference type="AlphaFoldDB" id="A0A975NN71"/>
<dbReference type="Pfam" id="PF00005">
    <property type="entry name" value="ABC_tran"/>
    <property type="match status" value="1"/>
</dbReference>
<dbReference type="SUPFAM" id="SSF50331">
    <property type="entry name" value="MOP-like"/>
    <property type="match status" value="1"/>
</dbReference>
<gene>
    <name evidence="8" type="ORF">KMZ68_25715</name>
</gene>
<dbReference type="Proteomes" id="UP000680805">
    <property type="component" value="Chromosome"/>
</dbReference>
<dbReference type="PROSITE" id="PS50893">
    <property type="entry name" value="ABC_TRANSPORTER_2"/>
    <property type="match status" value="1"/>
</dbReference>
<comment type="similarity">
    <text evidence="2">Belongs to the ABC transporter superfamily.</text>
</comment>
<proteinExistence type="inferred from homology"/>
<dbReference type="InterPro" id="IPR027417">
    <property type="entry name" value="P-loop_NTPase"/>
</dbReference>
<comment type="subcellular location">
    <subcellularLocation>
        <location evidence="1">Cell inner membrane</location>
        <topology evidence="1">Peripheral membrane protein</topology>
    </subcellularLocation>
</comment>
<evidence type="ECO:0000259" key="7">
    <source>
        <dbReference type="PROSITE" id="PS50893"/>
    </source>
</evidence>
<evidence type="ECO:0000256" key="3">
    <source>
        <dbReference type="ARBA" id="ARBA00022448"/>
    </source>
</evidence>
<dbReference type="Gene3D" id="3.40.50.300">
    <property type="entry name" value="P-loop containing nucleotide triphosphate hydrolases"/>
    <property type="match status" value="1"/>
</dbReference>
<evidence type="ECO:0000313" key="9">
    <source>
        <dbReference type="Proteomes" id="UP000680805"/>
    </source>
</evidence>
<dbReference type="RefSeq" id="WP_215613878.1">
    <property type="nucleotide sequence ID" value="NZ_CP076135.1"/>
</dbReference>
<dbReference type="InterPro" id="IPR013611">
    <property type="entry name" value="Transp-assoc_OB_typ2"/>
</dbReference>
<dbReference type="InterPro" id="IPR012340">
    <property type="entry name" value="NA-bd_OB-fold"/>
</dbReference>
<keyword evidence="4" id="KW-0547">Nucleotide-binding</keyword>
<dbReference type="PANTHER" id="PTHR43875:SF14">
    <property type="entry name" value="ABC TRANSPORTER ATP-BINDING PROTEIN"/>
    <property type="match status" value="1"/>
</dbReference>
<dbReference type="InterPro" id="IPR003593">
    <property type="entry name" value="AAA+_ATPase"/>
</dbReference>
<name>A0A975NN71_9BRAD</name>
<dbReference type="GO" id="GO:0005524">
    <property type="term" value="F:ATP binding"/>
    <property type="evidence" value="ECO:0007669"/>
    <property type="project" value="UniProtKB-KW"/>
</dbReference>
<evidence type="ECO:0000256" key="4">
    <source>
        <dbReference type="ARBA" id="ARBA00022741"/>
    </source>
</evidence>
<protein>
    <submittedName>
        <fullName evidence="8">ABC transporter ATP-binding protein</fullName>
    </submittedName>
</protein>
<accession>A0A975NN71</accession>
<evidence type="ECO:0000256" key="5">
    <source>
        <dbReference type="ARBA" id="ARBA00022840"/>
    </source>
</evidence>
<feature type="domain" description="ABC transporter" evidence="7">
    <location>
        <begin position="4"/>
        <end position="252"/>
    </location>
</feature>
<evidence type="ECO:0000256" key="1">
    <source>
        <dbReference type="ARBA" id="ARBA00004417"/>
    </source>
</evidence>
<keyword evidence="3" id="KW-0813">Transport</keyword>
<dbReference type="InterPro" id="IPR003439">
    <property type="entry name" value="ABC_transporter-like_ATP-bd"/>
</dbReference>
<organism evidence="8 9">
    <name type="scientific">Bradyrhizobium sediminis</name>
    <dbReference type="NCBI Taxonomy" id="2840469"/>
    <lineage>
        <taxon>Bacteria</taxon>
        <taxon>Pseudomonadati</taxon>
        <taxon>Pseudomonadota</taxon>
        <taxon>Alphaproteobacteria</taxon>
        <taxon>Hyphomicrobiales</taxon>
        <taxon>Nitrobacteraceae</taxon>
        <taxon>Bradyrhizobium</taxon>
    </lineage>
</organism>
<dbReference type="EMBL" id="CP076135">
    <property type="protein sequence ID" value="QWG18287.1"/>
    <property type="molecule type" value="Genomic_DNA"/>
</dbReference>
<sequence>MSQLNIVQLTKSFGPTQVLRAVDLRVERGEFITLLGPSGCGKTTLLRIIAGLESPDQGDVLADDISILGTDAKDRNLAMVFQNYALYPHLTVAQNIGLPLTMRRLTRLQRMAGRFGISRTAREVRRQIGADVGRVADSLQIGSLLNRLPSQLSGGQRQRVALGRAMVRNPRILLLDEPLSNLDAQLRVHMRMELTALHRQSGATFIFVTHDQSEAMTMSDRIAVILNGRVAQVATPGELYDNPASLDVAQFVGTPKINSIDTHIGPDGWLLFKNQPLCPLNGALAHAGQPVTAAIRPEHIVLTRGIHGNVPVGEVVAVENLGPESLVHVQLKGLGHPLIVRMNGEQSHLPYRGDSVGLKLDPQKVLLFDDTGDRLTLHHGRQPVPSYA</sequence>
<dbReference type="InterPro" id="IPR047641">
    <property type="entry name" value="ABC_transpr_MalK/UgpC-like"/>
</dbReference>
<dbReference type="InterPro" id="IPR017871">
    <property type="entry name" value="ABC_transporter-like_CS"/>
</dbReference>